<protein>
    <recommendedName>
        <fullName evidence="2">Reverse transcriptase Ty1/copia-type domain-containing protein</fullName>
    </recommendedName>
</protein>
<dbReference type="EMBL" id="BKCJ010006977">
    <property type="protein sequence ID" value="GEU74920.1"/>
    <property type="molecule type" value="Genomic_DNA"/>
</dbReference>
<reference evidence="3" key="1">
    <citation type="journal article" date="2019" name="Sci. Rep.">
        <title>Draft genome of Tanacetum cinerariifolium, the natural source of mosquito coil.</title>
        <authorList>
            <person name="Yamashiro T."/>
            <person name="Shiraishi A."/>
            <person name="Satake H."/>
            <person name="Nakayama K."/>
        </authorList>
    </citation>
    <scope>NUCLEOTIDE SEQUENCE</scope>
</reference>
<feature type="domain" description="Reverse transcriptase Ty1/copia-type" evidence="2">
    <location>
        <begin position="179"/>
        <end position="270"/>
    </location>
</feature>
<dbReference type="CDD" id="cd09272">
    <property type="entry name" value="RNase_HI_RT_Ty1"/>
    <property type="match status" value="1"/>
</dbReference>
<feature type="compositionally biased region" description="Basic and acidic residues" evidence="1">
    <location>
        <begin position="670"/>
        <end position="688"/>
    </location>
</feature>
<feature type="region of interest" description="Disordered" evidence="1">
    <location>
        <begin position="670"/>
        <end position="694"/>
    </location>
</feature>
<accession>A0A6L2MMG3</accession>
<dbReference type="PANTHER" id="PTHR11439">
    <property type="entry name" value="GAG-POL-RELATED RETROTRANSPOSON"/>
    <property type="match status" value="1"/>
</dbReference>
<evidence type="ECO:0000256" key="1">
    <source>
        <dbReference type="SAM" id="MobiDB-lite"/>
    </source>
</evidence>
<evidence type="ECO:0000259" key="2">
    <source>
        <dbReference type="Pfam" id="PF07727"/>
    </source>
</evidence>
<gene>
    <name evidence="3" type="ORF">Tci_046898</name>
</gene>
<dbReference type="Pfam" id="PF07727">
    <property type="entry name" value="RVT_2"/>
    <property type="match status" value="1"/>
</dbReference>
<comment type="caution">
    <text evidence="3">The sequence shown here is derived from an EMBL/GenBank/DDBJ whole genome shotgun (WGS) entry which is preliminary data.</text>
</comment>
<dbReference type="InterPro" id="IPR013103">
    <property type="entry name" value="RVT_2"/>
</dbReference>
<dbReference type="PANTHER" id="PTHR11439:SF495">
    <property type="entry name" value="REVERSE TRANSCRIPTASE, RNA-DEPENDENT DNA POLYMERASE-RELATED"/>
    <property type="match status" value="1"/>
</dbReference>
<evidence type="ECO:0000313" key="3">
    <source>
        <dbReference type="EMBL" id="GEU74920.1"/>
    </source>
</evidence>
<dbReference type="AlphaFoldDB" id="A0A6L2MMG3"/>
<feature type="region of interest" description="Disordered" evidence="1">
    <location>
        <begin position="508"/>
        <end position="540"/>
    </location>
</feature>
<organism evidence="3">
    <name type="scientific">Tanacetum cinerariifolium</name>
    <name type="common">Dalmatian daisy</name>
    <name type="synonym">Chrysanthemum cinerariifolium</name>
    <dbReference type="NCBI Taxonomy" id="118510"/>
    <lineage>
        <taxon>Eukaryota</taxon>
        <taxon>Viridiplantae</taxon>
        <taxon>Streptophyta</taxon>
        <taxon>Embryophyta</taxon>
        <taxon>Tracheophyta</taxon>
        <taxon>Spermatophyta</taxon>
        <taxon>Magnoliopsida</taxon>
        <taxon>eudicotyledons</taxon>
        <taxon>Gunneridae</taxon>
        <taxon>Pentapetalae</taxon>
        <taxon>asterids</taxon>
        <taxon>campanulids</taxon>
        <taxon>Asterales</taxon>
        <taxon>Asteraceae</taxon>
        <taxon>Asteroideae</taxon>
        <taxon>Anthemideae</taxon>
        <taxon>Anthemidinae</taxon>
        <taxon>Tanacetum</taxon>
    </lineage>
</organism>
<name>A0A6L2MMG3_TANCI</name>
<sequence>MGLFGFIRNVAGKGNFHINSPTEVQDFRAEFVEFSFNSTNRVNAVSAPVTAAGPNSTNNTNRFNTVSPSDIAVSPNFGIARKFSFVDPFKYPDDPDMPELEDIVYSDDEEDVGAETDLSNLKKNIHVSPIPTTRVHKDHPVNQIIGDLNSAPQTRSMTRMVREQRGLHQINIEDFHTYIVHKEAKRDILLVQVYVDDIIFGFTNKKLCTAFEKLMKDMFQMSSMGELTFFLGLQVKQKDDEIFISQDKYVAEILRKFSFTDVKSASTPIETEKPLLKDPDGEDVYVHIYRYLKGKPHLGLWYPQDSPFNPVAYSDSDYAGASLDRKSTTGGCQFIGCRLISWQCKKQTVVATSSTKAEYVAAMLKFYGFKISCRTMVLIEAQQISNESLLLGVNTPRCDEDSIELKELMVFMSDASEGFDQIVDFLNAHTIQYALVVNPTIYVSYIKQFWATAKVKKVNDVVQLHALIDGKKVVVSEAIIRRYLHLHDADGVECLPNKEIFEELARMDPTPTPHATPLQDQPSTPHALPPHEQPTKTSESSMSLLTTLMETCATLSQKVAELEQDTHSQALEIYRGCIQTGGKMESIDTDENITLVDVEKDKEVVTMDAEPQGRINQEDVNAAIKGVSAAEPTIFDDKEVKMIMAQTLIKLKAKKAKLLDEQIAQKLHDDEVQKAAARDKQENDDMERAQVLQK</sequence>
<proteinExistence type="predicted"/>